<keyword evidence="6" id="KW-0067">ATP-binding</keyword>
<comment type="similarity">
    <text evidence="2">Belongs to the ABC transporter superfamily.</text>
</comment>
<evidence type="ECO:0000313" key="10">
    <source>
        <dbReference type="Proteomes" id="UP000245938"/>
    </source>
</evidence>
<dbReference type="InterPro" id="IPR027417">
    <property type="entry name" value="P-loop_NTPase"/>
</dbReference>
<evidence type="ECO:0000256" key="6">
    <source>
        <dbReference type="ARBA" id="ARBA00022840"/>
    </source>
</evidence>
<proteinExistence type="inferred from homology"/>
<dbReference type="GO" id="GO:0005524">
    <property type="term" value="F:ATP binding"/>
    <property type="evidence" value="ECO:0007669"/>
    <property type="project" value="UniProtKB-KW"/>
</dbReference>
<dbReference type="EMBL" id="QFVR01000016">
    <property type="protein sequence ID" value="PWI24781.1"/>
    <property type="molecule type" value="Genomic_DNA"/>
</dbReference>
<dbReference type="SMART" id="SM00382">
    <property type="entry name" value="AAA"/>
    <property type="match status" value="1"/>
</dbReference>
<accession>A0A2U3AJV1</accession>
<dbReference type="SUPFAM" id="SSF52540">
    <property type="entry name" value="P-loop containing nucleoside triphosphate hydrolases"/>
    <property type="match status" value="1"/>
</dbReference>
<dbReference type="GO" id="GO:0005886">
    <property type="term" value="C:plasma membrane"/>
    <property type="evidence" value="ECO:0007669"/>
    <property type="project" value="UniProtKB-SubCell"/>
</dbReference>
<dbReference type="PROSITE" id="PS50893">
    <property type="entry name" value="ABC_TRANSPORTER_2"/>
    <property type="match status" value="1"/>
</dbReference>
<dbReference type="GO" id="GO:0016887">
    <property type="term" value="F:ATP hydrolysis activity"/>
    <property type="evidence" value="ECO:0007669"/>
    <property type="project" value="InterPro"/>
</dbReference>
<comment type="subcellular location">
    <subcellularLocation>
        <location evidence="1">Cell membrane</location>
        <topology evidence="1">Peripheral membrane protein</topology>
    </subcellularLocation>
</comment>
<dbReference type="PROSITE" id="PS00211">
    <property type="entry name" value="ABC_TRANSPORTER_1"/>
    <property type="match status" value="1"/>
</dbReference>
<dbReference type="Pfam" id="PF00005">
    <property type="entry name" value="ABC_tran"/>
    <property type="match status" value="1"/>
</dbReference>
<dbReference type="AlphaFoldDB" id="A0A2U3AJV1"/>
<sequence>MATFNMLEFRNITKNFGESVILHEVNAIFHKGSFHFICGESGSGKSTILKLINQEIAAEKGDILWQGQPLKSYEKFKLRRQIGVVFQSFELIHHMTVLENILLAGRALGKNRQALLQRAMKLLTRVGLNGKIEAYPEQLSGGQMQRVAIVRAILNKPLLLLADEPTGNLDRKAASDVMNLLYELHREEQMTMIVVTHSEEVLAQFTQAQRWYVKEGDFYEQE</sequence>
<dbReference type="InterPro" id="IPR017871">
    <property type="entry name" value="ABC_transporter-like_CS"/>
</dbReference>
<comment type="caution">
    <text evidence="9">The sequence shown here is derived from an EMBL/GenBank/DDBJ whole genome shotgun (WGS) entry which is preliminary data.</text>
</comment>
<dbReference type="Proteomes" id="UP000245938">
    <property type="component" value="Unassembled WGS sequence"/>
</dbReference>
<dbReference type="OrthoDB" id="2605497at2"/>
<name>A0A2U3AJV1_9BACL</name>
<dbReference type="InterPro" id="IPR003593">
    <property type="entry name" value="AAA+_ATPase"/>
</dbReference>
<evidence type="ECO:0000256" key="2">
    <source>
        <dbReference type="ARBA" id="ARBA00005417"/>
    </source>
</evidence>
<organism evidence="9 10">
    <name type="scientific">Kurthia sibirica</name>
    <dbReference type="NCBI Taxonomy" id="202750"/>
    <lineage>
        <taxon>Bacteria</taxon>
        <taxon>Bacillati</taxon>
        <taxon>Bacillota</taxon>
        <taxon>Bacilli</taxon>
        <taxon>Bacillales</taxon>
        <taxon>Caryophanaceae</taxon>
        <taxon>Kurthia</taxon>
    </lineage>
</organism>
<keyword evidence="7" id="KW-0472">Membrane</keyword>
<evidence type="ECO:0000256" key="3">
    <source>
        <dbReference type="ARBA" id="ARBA00022448"/>
    </source>
</evidence>
<gene>
    <name evidence="9" type="ORF">DEX24_11685</name>
</gene>
<dbReference type="PANTHER" id="PTHR43166">
    <property type="entry name" value="AMINO ACID IMPORT ATP-BINDING PROTEIN"/>
    <property type="match status" value="1"/>
</dbReference>
<dbReference type="Gene3D" id="3.40.50.300">
    <property type="entry name" value="P-loop containing nucleotide triphosphate hydrolases"/>
    <property type="match status" value="1"/>
</dbReference>
<dbReference type="PANTHER" id="PTHR43166:SF9">
    <property type="entry name" value="GLUTAMATE_ASPARTATE IMPORT ATP-BINDING PROTEIN GLTL"/>
    <property type="match status" value="1"/>
</dbReference>
<evidence type="ECO:0000256" key="1">
    <source>
        <dbReference type="ARBA" id="ARBA00004202"/>
    </source>
</evidence>
<keyword evidence="4" id="KW-1003">Cell membrane</keyword>
<evidence type="ECO:0000313" key="9">
    <source>
        <dbReference type="EMBL" id="PWI24781.1"/>
    </source>
</evidence>
<keyword evidence="10" id="KW-1185">Reference proteome</keyword>
<dbReference type="InterPro" id="IPR003439">
    <property type="entry name" value="ABC_transporter-like_ATP-bd"/>
</dbReference>
<dbReference type="InterPro" id="IPR050086">
    <property type="entry name" value="MetN_ABC_transporter-like"/>
</dbReference>
<protein>
    <recommendedName>
        <fullName evidence="8">ABC transporter domain-containing protein</fullName>
    </recommendedName>
</protein>
<evidence type="ECO:0000256" key="4">
    <source>
        <dbReference type="ARBA" id="ARBA00022475"/>
    </source>
</evidence>
<evidence type="ECO:0000259" key="8">
    <source>
        <dbReference type="PROSITE" id="PS50893"/>
    </source>
</evidence>
<evidence type="ECO:0000256" key="5">
    <source>
        <dbReference type="ARBA" id="ARBA00022741"/>
    </source>
</evidence>
<keyword evidence="5" id="KW-0547">Nucleotide-binding</keyword>
<reference evidence="9 10" key="1">
    <citation type="submission" date="2018-05" db="EMBL/GenBank/DDBJ databases">
        <title>Kurthia sibirica genome sequence.</title>
        <authorList>
            <person name="Maclea K.S."/>
            <person name="Goen A.E."/>
        </authorList>
    </citation>
    <scope>NUCLEOTIDE SEQUENCE [LARGE SCALE GENOMIC DNA]</scope>
    <source>
        <strain evidence="9 10">ATCC 49154</strain>
    </source>
</reference>
<evidence type="ECO:0000256" key="7">
    <source>
        <dbReference type="ARBA" id="ARBA00023136"/>
    </source>
</evidence>
<feature type="domain" description="ABC transporter" evidence="8">
    <location>
        <begin position="7"/>
        <end position="222"/>
    </location>
</feature>
<keyword evidence="3" id="KW-0813">Transport</keyword>